<dbReference type="Gene3D" id="3.90.245.10">
    <property type="entry name" value="Ribonucleoside hydrolase-like"/>
    <property type="match status" value="1"/>
</dbReference>
<organism evidence="2 3">
    <name type="scientific">Eubacterium pyruvativorans</name>
    <dbReference type="NCBI Taxonomy" id="155865"/>
    <lineage>
        <taxon>Bacteria</taxon>
        <taxon>Bacillati</taxon>
        <taxon>Bacillota</taxon>
        <taxon>Clostridia</taxon>
        <taxon>Eubacteriales</taxon>
        <taxon>Eubacteriaceae</taxon>
        <taxon>Eubacterium</taxon>
    </lineage>
</organism>
<keyword evidence="3" id="KW-1185">Reference proteome</keyword>
<reference evidence="2 3" key="1">
    <citation type="submission" date="2016-10" db="EMBL/GenBank/DDBJ databases">
        <authorList>
            <person name="de Groot N.N."/>
        </authorList>
    </citation>
    <scope>NUCLEOTIDE SEQUENCE [LARGE SCALE GENOMIC DNA]</scope>
    <source>
        <strain evidence="2 3">KHGC13</strain>
    </source>
</reference>
<gene>
    <name evidence="2" type="ORF">SAMN05216508_12224</name>
</gene>
<accession>A0A1I7HRY1</accession>
<dbReference type="Pfam" id="PF01156">
    <property type="entry name" value="IU_nuc_hydro"/>
    <property type="match status" value="1"/>
</dbReference>
<dbReference type="OrthoDB" id="9797882at2"/>
<protein>
    <submittedName>
        <fullName evidence="2">Inosine-uridine nucleoside N-ribohydrolase</fullName>
    </submittedName>
</protein>
<evidence type="ECO:0000313" key="3">
    <source>
        <dbReference type="Proteomes" id="UP000198817"/>
    </source>
</evidence>
<dbReference type="SUPFAM" id="SSF53590">
    <property type="entry name" value="Nucleoside hydrolase"/>
    <property type="match status" value="1"/>
</dbReference>
<proteinExistence type="predicted"/>
<dbReference type="STRING" id="155865.SAMN05216515_12523"/>
<sequence>MKKILVDCDLTFGVPQHPMDDGLAILYLLGEPDVEIVGITCTFGNADIGTTFEATKKMMRDIGRSDIPVFAGAMPAGLEYRRSGQRYEVTEIEAPDREGNRSRISDAALFMAEEARRLDGELLILALGAQTNLAGAWESDHDFFDHLAGVTCMGCITEPLILNGTVLGELNFSVDPEAGYTVLTKGRNVTLLTGNHCLPSYTKHETYENRLLRSGRPVGKYIYDRTSDWFREKVLRFGLDGFYNWDEAAAARICGKPYFSDQKLWFTPSVEDLRRGFIGGTSSGNEVCINTPVITDPAGLEDSYFQNWLCLDM</sequence>
<dbReference type="RefSeq" id="WP_090471746.1">
    <property type="nucleotide sequence ID" value="NZ_FOWF01000025.1"/>
</dbReference>
<dbReference type="InterPro" id="IPR001910">
    <property type="entry name" value="Inosine/uridine_hydrolase_dom"/>
</dbReference>
<name>A0A1I7HRY1_9FIRM</name>
<evidence type="ECO:0000313" key="2">
    <source>
        <dbReference type="EMBL" id="SFU63196.1"/>
    </source>
</evidence>
<dbReference type="AlphaFoldDB" id="A0A1I7HRY1"/>
<dbReference type="InterPro" id="IPR036452">
    <property type="entry name" value="Ribo_hydro-like"/>
</dbReference>
<evidence type="ECO:0000259" key="1">
    <source>
        <dbReference type="Pfam" id="PF01156"/>
    </source>
</evidence>
<feature type="domain" description="Inosine/uridine-preferring nucleoside hydrolase" evidence="1">
    <location>
        <begin position="4"/>
        <end position="264"/>
    </location>
</feature>
<dbReference type="GO" id="GO:0016799">
    <property type="term" value="F:hydrolase activity, hydrolyzing N-glycosyl compounds"/>
    <property type="evidence" value="ECO:0007669"/>
    <property type="project" value="InterPro"/>
</dbReference>
<keyword evidence="2" id="KW-0378">Hydrolase</keyword>
<dbReference type="PANTHER" id="PTHR46190:SF1">
    <property type="entry name" value="SI:CH211-201H21.5"/>
    <property type="match status" value="1"/>
</dbReference>
<dbReference type="Proteomes" id="UP000198817">
    <property type="component" value="Unassembled WGS sequence"/>
</dbReference>
<dbReference type="InterPro" id="IPR052775">
    <property type="entry name" value="IUN_hydrolase"/>
</dbReference>
<dbReference type="EMBL" id="FPBT01000022">
    <property type="protein sequence ID" value="SFU63196.1"/>
    <property type="molecule type" value="Genomic_DNA"/>
</dbReference>
<dbReference type="PANTHER" id="PTHR46190">
    <property type="entry name" value="SI:CH211-201H21.5-RELATED"/>
    <property type="match status" value="1"/>
</dbReference>